<dbReference type="PROSITE" id="PS50850">
    <property type="entry name" value="MFS"/>
    <property type="match status" value="1"/>
</dbReference>
<dbReference type="GO" id="GO:0005886">
    <property type="term" value="C:plasma membrane"/>
    <property type="evidence" value="ECO:0007669"/>
    <property type="project" value="TreeGrafter"/>
</dbReference>
<dbReference type="SUPFAM" id="SSF103473">
    <property type="entry name" value="MFS general substrate transporter"/>
    <property type="match status" value="1"/>
</dbReference>
<proteinExistence type="predicted"/>
<dbReference type="PANTHER" id="PTHR23508:SF10">
    <property type="entry name" value="CARBOXYLIC ACID TRANSPORTER PROTEIN HOMOLOG"/>
    <property type="match status" value="1"/>
</dbReference>
<feature type="transmembrane region" description="Helical" evidence="5">
    <location>
        <begin position="272"/>
        <end position="290"/>
    </location>
</feature>
<feature type="transmembrane region" description="Helical" evidence="5">
    <location>
        <begin position="179"/>
        <end position="198"/>
    </location>
</feature>
<dbReference type="AlphaFoldDB" id="A0A848NZ74"/>
<dbReference type="Pfam" id="PF07690">
    <property type="entry name" value="MFS_1"/>
    <property type="match status" value="1"/>
</dbReference>
<feature type="transmembrane region" description="Helical" evidence="5">
    <location>
        <begin position="66"/>
        <end position="86"/>
    </location>
</feature>
<feature type="transmembrane region" description="Helical" evidence="5">
    <location>
        <begin position="120"/>
        <end position="141"/>
    </location>
</feature>
<evidence type="ECO:0000256" key="5">
    <source>
        <dbReference type="SAM" id="Phobius"/>
    </source>
</evidence>
<dbReference type="RefSeq" id="WP_169340201.1">
    <property type="nucleotide sequence ID" value="NZ_JABBZM010000009.1"/>
</dbReference>
<gene>
    <name evidence="7" type="ORF">HGR00_11845</name>
</gene>
<dbReference type="Gene3D" id="1.20.1250.20">
    <property type="entry name" value="MFS general substrate transporter like domains"/>
    <property type="match status" value="2"/>
</dbReference>
<dbReference type="InterPro" id="IPR036259">
    <property type="entry name" value="MFS_trans_sf"/>
</dbReference>
<feature type="transmembrane region" description="Helical" evidence="5">
    <location>
        <begin position="95"/>
        <end position="114"/>
    </location>
</feature>
<feature type="transmembrane region" description="Helical" evidence="5">
    <location>
        <begin position="325"/>
        <end position="346"/>
    </location>
</feature>
<sequence>MDANASASPAGAGTAASHPAQTSAYAWKALAGSTIGYAMDGFDLLILGFMLPAISAALALTPSQSGALVTWTLIGAVAGGIVFGALSDVYGRVRVLTWTIVLFAVFTGLCAFAQGFSDLLVYRTIAGIGLGGEFGIGMALAAEAWPAHKRARVSSYVALGWQSGVLLAALLTPMLLPVIGWRGMFVLGMAPALVAWLVRKTLHEPVVFVRHVDAARPKPNAFRLLVADARTTRTSLGIVILCAVQNFGYYGIMIWLPTYLGKTLGFSLTKSAVWTSVTILGMMAGIVVFGHLADRIGRKPTFLIFQAGAVAMVLTYAQLTDPVTMLWAGALMGMFVNGMIGGYGALISEAYPTAARATAQNVLFNIGRAIGGFGPVAIGSLAAAYSFQVAIALLASIYVLDMLATFFLIPELKGVELG</sequence>
<evidence type="ECO:0000256" key="1">
    <source>
        <dbReference type="ARBA" id="ARBA00004141"/>
    </source>
</evidence>
<keyword evidence="4 5" id="KW-0472">Membrane</keyword>
<dbReference type="InterPro" id="IPR005829">
    <property type="entry name" value="Sugar_transporter_CS"/>
</dbReference>
<evidence type="ECO:0000256" key="2">
    <source>
        <dbReference type="ARBA" id="ARBA00022692"/>
    </source>
</evidence>
<organism evidence="7 8">
    <name type="scientific">Ralstonia insidiosa</name>
    <dbReference type="NCBI Taxonomy" id="190721"/>
    <lineage>
        <taxon>Bacteria</taxon>
        <taxon>Pseudomonadati</taxon>
        <taxon>Pseudomonadota</taxon>
        <taxon>Betaproteobacteria</taxon>
        <taxon>Burkholderiales</taxon>
        <taxon>Burkholderiaceae</taxon>
        <taxon>Ralstonia</taxon>
    </lineage>
</organism>
<feature type="transmembrane region" description="Helical" evidence="5">
    <location>
        <begin position="153"/>
        <end position="173"/>
    </location>
</feature>
<name>A0A848NZ74_9RALS</name>
<evidence type="ECO:0000313" key="7">
    <source>
        <dbReference type="EMBL" id="NMV38599.1"/>
    </source>
</evidence>
<evidence type="ECO:0000259" key="6">
    <source>
        <dbReference type="PROSITE" id="PS50850"/>
    </source>
</evidence>
<dbReference type="PANTHER" id="PTHR23508">
    <property type="entry name" value="CARBOXYLIC ACID TRANSPORTER PROTEIN HOMOLOG"/>
    <property type="match status" value="1"/>
</dbReference>
<dbReference type="PROSITE" id="PS00217">
    <property type="entry name" value="SUGAR_TRANSPORT_2"/>
    <property type="match status" value="1"/>
</dbReference>
<comment type="subcellular location">
    <subcellularLocation>
        <location evidence="1">Membrane</location>
        <topology evidence="1">Multi-pass membrane protein</topology>
    </subcellularLocation>
</comment>
<dbReference type="GO" id="GO:0046943">
    <property type="term" value="F:carboxylic acid transmembrane transporter activity"/>
    <property type="evidence" value="ECO:0007669"/>
    <property type="project" value="TreeGrafter"/>
</dbReference>
<feature type="transmembrane region" description="Helical" evidence="5">
    <location>
        <begin position="302"/>
        <end position="319"/>
    </location>
</feature>
<feature type="transmembrane region" description="Helical" evidence="5">
    <location>
        <begin position="391"/>
        <end position="409"/>
    </location>
</feature>
<feature type="transmembrane region" description="Helical" evidence="5">
    <location>
        <begin position="366"/>
        <end position="385"/>
    </location>
</feature>
<evidence type="ECO:0000313" key="8">
    <source>
        <dbReference type="Proteomes" id="UP000575469"/>
    </source>
</evidence>
<feature type="domain" description="Major facilitator superfamily (MFS) profile" evidence="6">
    <location>
        <begin position="29"/>
        <end position="413"/>
    </location>
</feature>
<feature type="transmembrane region" description="Helical" evidence="5">
    <location>
        <begin position="238"/>
        <end position="260"/>
    </location>
</feature>
<comment type="caution">
    <text evidence="7">The sequence shown here is derived from an EMBL/GenBank/DDBJ whole genome shotgun (WGS) entry which is preliminary data.</text>
</comment>
<dbReference type="InterPro" id="IPR020846">
    <property type="entry name" value="MFS_dom"/>
</dbReference>
<keyword evidence="3 5" id="KW-1133">Transmembrane helix</keyword>
<dbReference type="Proteomes" id="UP000575469">
    <property type="component" value="Unassembled WGS sequence"/>
</dbReference>
<reference evidence="7 8" key="1">
    <citation type="submission" date="2020-04" db="EMBL/GenBank/DDBJ databases">
        <title>Ralstonia insidiosa genome sequencing and assembly.</title>
        <authorList>
            <person name="Martins R.C.R."/>
            <person name="Perdigao-Neto L.V."/>
            <person name="Levin A.S.S."/>
            <person name="Costa S.F."/>
        </authorList>
    </citation>
    <scope>NUCLEOTIDE SEQUENCE [LARGE SCALE GENOMIC DNA]</scope>
    <source>
        <strain evidence="7 8">5047</strain>
    </source>
</reference>
<dbReference type="InterPro" id="IPR011701">
    <property type="entry name" value="MFS"/>
</dbReference>
<feature type="transmembrane region" description="Helical" evidence="5">
    <location>
        <begin position="42"/>
        <end position="60"/>
    </location>
</feature>
<evidence type="ECO:0000256" key="3">
    <source>
        <dbReference type="ARBA" id="ARBA00022989"/>
    </source>
</evidence>
<accession>A0A848NZ74</accession>
<protein>
    <submittedName>
        <fullName evidence="7">MFS transporter</fullName>
    </submittedName>
</protein>
<keyword evidence="2 5" id="KW-0812">Transmembrane</keyword>
<dbReference type="EMBL" id="JABBZM010000009">
    <property type="protein sequence ID" value="NMV38599.1"/>
    <property type="molecule type" value="Genomic_DNA"/>
</dbReference>
<evidence type="ECO:0000256" key="4">
    <source>
        <dbReference type="ARBA" id="ARBA00023136"/>
    </source>
</evidence>